<dbReference type="PANTHER" id="PTHR38705:SF5">
    <property type="entry name" value="RESPONSE PROTEIN RDS1, PUTATIVE (AFU_ORTHOLOGUE AFUA_5G12490)-RELATED"/>
    <property type="match status" value="1"/>
</dbReference>
<reference evidence="2" key="2">
    <citation type="journal article" date="2023" name="IMA Fungus">
        <title>Comparative genomic study of the Penicillium genus elucidates a diverse pangenome and 15 lateral gene transfer events.</title>
        <authorList>
            <person name="Petersen C."/>
            <person name="Sorensen T."/>
            <person name="Nielsen M.R."/>
            <person name="Sondergaard T.E."/>
            <person name="Sorensen J.L."/>
            <person name="Fitzpatrick D.A."/>
            <person name="Frisvad J.C."/>
            <person name="Nielsen K.L."/>
        </authorList>
    </citation>
    <scope>NUCLEOTIDE SEQUENCE</scope>
    <source>
        <strain evidence="2">IBT 22155</strain>
    </source>
</reference>
<evidence type="ECO:0008006" key="4">
    <source>
        <dbReference type="Google" id="ProtNLM"/>
    </source>
</evidence>
<keyword evidence="1" id="KW-0732">Signal</keyword>
<reference evidence="2" key="1">
    <citation type="submission" date="2022-11" db="EMBL/GenBank/DDBJ databases">
        <authorList>
            <person name="Petersen C."/>
        </authorList>
    </citation>
    <scope>NUCLEOTIDE SEQUENCE</scope>
    <source>
        <strain evidence="2">IBT 22155</strain>
    </source>
</reference>
<evidence type="ECO:0000313" key="3">
    <source>
        <dbReference type="Proteomes" id="UP001149079"/>
    </source>
</evidence>
<proteinExistence type="predicted"/>
<dbReference type="PANTHER" id="PTHR38705">
    <property type="entry name" value="PROTEIN RDS1"/>
    <property type="match status" value="1"/>
</dbReference>
<dbReference type="Pfam" id="PF13668">
    <property type="entry name" value="Ferritin_2"/>
    <property type="match status" value="1"/>
</dbReference>
<name>A0A9W9L6B2_9EURO</name>
<dbReference type="RefSeq" id="XP_056523354.1">
    <property type="nucleotide sequence ID" value="XM_056664297.1"/>
</dbReference>
<comment type="caution">
    <text evidence="2">The sequence shown here is derived from an EMBL/GenBank/DDBJ whole genome shotgun (WGS) entry which is preliminary data.</text>
</comment>
<dbReference type="Proteomes" id="UP001149079">
    <property type="component" value="Unassembled WGS sequence"/>
</dbReference>
<dbReference type="GeneID" id="81403467"/>
<dbReference type="InterPro" id="IPR039254">
    <property type="entry name" value="Rds1"/>
</dbReference>
<keyword evidence="3" id="KW-1185">Reference proteome</keyword>
<accession>A0A9W9L6B2</accession>
<protein>
    <recommendedName>
        <fullName evidence="4">Protein rds1</fullName>
    </recommendedName>
</protein>
<feature type="signal peptide" evidence="1">
    <location>
        <begin position="1"/>
        <end position="18"/>
    </location>
</feature>
<evidence type="ECO:0000313" key="2">
    <source>
        <dbReference type="EMBL" id="KAJ5138705.1"/>
    </source>
</evidence>
<sequence length="484" mass="52907">MAPAIELLLLALVSQALAAPASWSSSLGAVVTIPAIETHVPRGTEPGAAPTLVNSATTGITTHGPYSGTPTTTGAEQATATLATEILPKPNPTATYYNTNGKLTQPQPMPYMPAGGVGTNGTLPVYMVQSDFDYESIALGLHQEYIELDLFHYGLEIFSEQDFLDAGLTVEDRNLIQYMAIQEAGHATLLTNMLGETAPKQCTYDYPFTTVREFLDFNVKLTRWGESGNWGFISHLDSKEVATLLVQAEAIEARQQAIFRQLLGLHPMPIWFAPGIPQSWHWTLLSQYISSCPKNNTRLVWQNFPNLNVVNQPNVNRYVNTSLINANTTEKWEIVGDRTGDPSDSRIPEDESCVHQNTTGYNCGPAISRDRYNPVSFPGRQVNLTWDEPGKAVGPNNSYVTSTTAGEPAFVAWVSQLNLTYTELTVTGSNCGFTYQPATEVFETDPAVNGTVFIALTDSDIYVTPFNLTMINPHVRALGLYQSG</sequence>
<dbReference type="EMBL" id="JAPQKL010000003">
    <property type="protein sequence ID" value="KAJ5138705.1"/>
    <property type="molecule type" value="Genomic_DNA"/>
</dbReference>
<evidence type="ECO:0000256" key="1">
    <source>
        <dbReference type="SAM" id="SignalP"/>
    </source>
</evidence>
<dbReference type="AlphaFoldDB" id="A0A9W9L6B2"/>
<feature type="chain" id="PRO_5040808235" description="Protein rds1" evidence="1">
    <location>
        <begin position="19"/>
        <end position="484"/>
    </location>
</feature>
<dbReference type="OrthoDB" id="2098436at2759"/>
<organism evidence="2 3">
    <name type="scientific">Penicillium bovifimosum</name>
    <dbReference type="NCBI Taxonomy" id="126998"/>
    <lineage>
        <taxon>Eukaryota</taxon>
        <taxon>Fungi</taxon>
        <taxon>Dikarya</taxon>
        <taxon>Ascomycota</taxon>
        <taxon>Pezizomycotina</taxon>
        <taxon>Eurotiomycetes</taxon>
        <taxon>Eurotiomycetidae</taxon>
        <taxon>Eurotiales</taxon>
        <taxon>Aspergillaceae</taxon>
        <taxon>Penicillium</taxon>
    </lineage>
</organism>
<gene>
    <name evidence="2" type="ORF">N7515_003553</name>
</gene>